<reference evidence="8 9" key="1">
    <citation type="journal article" date="2023" name="Elife">
        <title>Identification of key yeast species and microbe-microbe interactions impacting larval growth of Drosophila in the wild.</title>
        <authorList>
            <person name="Mure A."/>
            <person name="Sugiura Y."/>
            <person name="Maeda R."/>
            <person name="Honda K."/>
            <person name="Sakurai N."/>
            <person name="Takahashi Y."/>
            <person name="Watada M."/>
            <person name="Katoh T."/>
            <person name="Gotoh A."/>
            <person name="Gotoh Y."/>
            <person name="Taniguchi I."/>
            <person name="Nakamura K."/>
            <person name="Hayashi T."/>
            <person name="Katayama T."/>
            <person name="Uemura T."/>
            <person name="Hattori Y."/>
        </authorList>
    </citation>
    <scope>NUCLEOTIDE SEQUENCE [LARGE SCALE GENOMIC DNA]</scope>
    <source>
        <strain evidence="8 9">KH-74</strain>
    </source>
</reference>
<keyword evidence="9" id="KW-1185">Reference proteome</keyword>
<comment type="subcellular location">
    <subcellularLocation>
        <location evidence="1">Mitochondrion</location>
    </subcellularLocation>
</comment>
<evidence type="ECO:0000256" key="2">
    <source>
        <dbReference type="ARBA" id="ARBA00005891"/>
    </source>
</evidence>
<keyword evidence="4 8" id="KW-0489">Methyltransferase</keyword>
<evidence type="ECO:0000256" key="5">
    <source>
        <dbReference type="ARBA" id="ARBA00022679"/>
    </source>
</evidence>
<comment type="caution">
    <text evidence="8">The sequence shown here is derived from an EMBL/GenBank/DDBJ whole genome shotgun (WGS) entry which is preliminary data.</text>
</comment>
<evidence type="ECO:0000256" key="1">
    <source>
        <dbReference type="ARBA" id="ARBA00004173"/>
    </source>
</evidence>
<protein>
    <recommendedName>
        <fullName evidence="3">type II protein arginine methyltransferase</fullName>
        <ecNumber evidence="3">2.1.1.320</ecNumber>
    </recommendedName>
</protein>
<comment type="catalytic activity">
    <reaction evidence="7">
        <text>L-arginyl-[protein] + 2 S-adenosyl-L-methionine = N(omega),N(omega)'-dimethyl-L-arginyl-[protein] + 2 S-adenosyl-L-homocysteine + 2 H(+)</text>
        <dbReference type="Rhea" id="RHEA:48108"/>
        <dbReference type="Rhea" id="RHEA-COMP:10532"/>
        <dbReference type="Rhea" id="RHEA-COMP:11992"/>
        <dbReference type="ChEBI" id="CHEBI:15378"/>
        <dbReference type="ChEBI" id="CHEBI:29965"/>
        <dbReference type="ChEBI" id="CHEBI:57856"/>
        <dbReference type="ChEBI" id="CHEBI:59789"/>
        <dbReference type="ChEBI" id="CHEBI:88221"/>
        <dbReference type="EC" id="2.1.1.320"/>
    </reaction>
</comment>
<name>A0AAV5RTT5_MAUHU</name>
<keyword evidence="6" id="KW-0496">Mitochondrion</keyword>
<dbReference type="GO" id="GO:0032259">
    <property type="term" value="P:methylation"/>
    <property type="evidence" value="ECO:0007669"/>
    <property type="project" value="UniProtKB-KW"/>
</dbReference>
<keyword evidence="5" id="KW-0808">Transferase</keyword>
<evidence type="ECO:0000313" key="8">
    <source>
        <dbReference type="EMBL" id="GMM54984.1"/>
    </source>
</evidence>
<dbReference type="InterPro" id="IPR003788">
    <property type="entry name" value="NDUFAF7"/>
</dbReference>
<gene>
    <name evidence="8" type="ORF">DAKH74_016000</name>
</gene>
<dbReference type="AlphaFoldDB" id="A0AAV5RTT5"/>
<evidence type="ECO:0000256" key="6">
    <source>
        <dbReference type="ARBA" id="ARBA00023128"/>
    </source>
</evidence>
<dbReference type="Pfam" id="PF02636">
    <property type="entry name" value="Methyltransf_28"/>
    <property type="match status" value="1"/>
</dbReference>
<evidence type="ECO:0000256" key="4">
    <source>
        <dbReference type="ARBA" id="ARBA00022603"/>
    </source>
</evidence>
<evidence type="ECO:0000313" key="9">
    <source>
        <dbReference type="Proteomes" id="UP001377567"/>
    </source>
</evidence>
<accession>A0AAV5RTT5</accession>
<dbReference type="EMBL" id="BTGD01000003">
    <property type="protein sequence ID" value="GMM54984.1"/>
    <property type="molecule type" value="Genomic_DNA"/>
</dbReference>
<organism evidence="8 9">
    <name type="scientific">Maudiozyma humilis</name>
    <name type="common">Sour dough yeast</name>
    <name type="synonym">Kazachstania humilis</name>
    <dbReference type="NCBI Taxonomy" id="51915"/>
    <lineage>
        <taxon>Eukaryota</taxon>
        <taxon>Fungi</taxon>
        <taxon>Dikarya</taxon>
        <taxon>Ascomycota</taxon>
        <taxon>Saccharomycotina</taxon>
        <taxon>Saccharomycetes</taxon>
        <taxon>Saccharomycetales</taxon>
        <taxon>Saccharomycetaceae</taxon>
        <taxon>Maudiozyma</taxon>
    </lineage>
</organism>
<dbReference type="EC" id="2.1.1.320" evidence="3"/>
<evidence type="ECO:0000256" key="7">
    <source>
        <dbReference type="ARBA" id="ARBA00048612"/>
    </source>
</evidence>
<dbReference type="GO" id="GO:0035243">
    <property type="term" value="F:protein-arginine omega-N symmetric methyltransferase activity"/>
    <property type="evidence" value="ECO:0007669"/>
    <property type="project" value="UniProtKB-EC"/>
</dbReference>
<comment type="similarity">
    <text evidence="2">Belongs to the NDUFAF7 family.</text>
</comment>
<dbReference type="Proteomes" id="UP001377567">
    <property type="component" value="Unassembled WGS sequence"/>
</dbReference>
<proteinExistence type="inferred from homology"/>
<evidence type="ECO:0000256" key="3">
    <source>
        <dbReference type="ARBA" id="ARBA00011935"/>
    </source>
</evidence>
<sequence length="430" mass="49795">MATISSVYRCCALGSKRSARFGVHSRRHYGIVPLRDLIELQNRPSIIRRHDFFSQHGRTQSYGKSHTEERLLDYDPILTQCIARWLWLHYKITDYPYYDLNIFNVFTDLPQSVYFMRKIMQYFHQVLPAESFTRINYYLIPLYRCSKTDKEHLLRDIPGNVHLIEETTLFPLNKPLGPNYRDGSEIFIHDPVRVLMFNDIFPKLAQDLVRYDSKSRKWEQCYAGSEAGSPLSLQFSSDLDYWCDHTLKSLYGSENGVLNPDGRETNSNGVYVPTQFVQLLEQLKVNAPDYRLFAIDTPKHHHPGTFASRIRRFFTGGRECESQPAYTDPHNIAAVLSAASQAPGASPTKIRFRPNFDQLQTITNHINDSDTHGVFPPCQTETLGAFCDKWVDVKVKQRTDRTNALPQEFLDRLQLQLELARRSPLAIMHT</sequence>
<dbReference type="GO" id="GO:0005739">
    <property type="term" value="C:mitochondrion"/>
    <property type="evidence" value="ECO:0007669"/>
    <property type="project" value="UniProtKB-SubCell"/>
</dbReference>